<evidence type="ECO:0000256" key="1">
    <source>
        <dbReference type="SAM" id="MobiDB-lite"/>
    </source>
</evidence>
<gene>
    <name evidence="2" type="ORF">EV188_101452</name>
</gene>
<feature type="region of interest" description="Disordered" evidence="1">
    <location>
        <begin position="289"/>
        <end position="339"/>
    </location>
</feature>
<dbReference type="AlphaFoldDB" id="A0A4R6VMM2"/>
<sequence length="339" mass="37610">MHASVVSALGEGRGAISPRTGNLRRDARILMEEELERLKAAELFYVDADMTRLAVAATETLPVHGLHPTDVPAPAGFCVFAEPIATYLNEGGDFDGQPTSIVAVSWGDSPLMRLTRERGLWMTQWTWKQPDAVAAQIHQRHGVPLARALDHAHRTVGPLAWENEVTMLYGATGQLATLTTASNELASVEDVDENTRGADIAGGTMHTGMIVRATWLLMNQPGVADIDTAALSRSERRRAKRDGREPPAVRVVRMIRHTEDHPNPEEGAPARYRVRWTVRGHWRRQWYPSRGDHRPVWINPHLKGPDGAPLHTGQTVHVLDNKGESRRRDDDVTTSKEST</sequence>
<dbReference type="Proteomes" id="UP000295705">
    <property type="component" value="Unassembled WGS sequence"/>
</dbReference>
<accession>A0A4R6VMM2</accession>
<proteinExistence type="predicted"/>
<evidence type="ECO:0000313" key="2">
    <source>
        <dbReference type="EMBL" id="TDQ65203.1"/>
    </source>
</evidence>
<comment type="caution">
    <text evidence="2">The sequence shown here is derived from an EMBL/GenBank/DDBJ whole genome shotgun (WGS) entry which is preliminary data.</text>
</comment>
<dbReference type="EMBL" id="SNYO01000001">
    <property type="protein sequence ID" value="TDQ65203.1"/>
    <property type="molecule type" value="Genomic_DNA"/>
</dbReference>
<protein>
    <submittedName>
        <fullName evidence="2">Uncharacterized protein</fullName>
    </submittedName>
</protein>
<name>A0A4R6VMM2_9PSEU</name>
<keyword evidence="3" id="KW-1185">Reference proteome</keyword>
<organism evidence="2 3">
    <name type="scientific">Actinomycetospora succinea</name>
    <dbReference type="NCBI Taxonomy" id="663603"/>
    <lineage>
        <taxon>Bacteria</taxon>
        <taxon>Bacillati</taxon>
        <taxon>Actinomycetota</taxon>
        <taxon>Actinomycetes</taxon>
        <taxon>Pseudonocardiales</taxon>
        <taxon>Pseudonocardiaceae</taxon>
        <taxon>Actinomycetospora</taxon>
    </lineage>
</organism>
<reference evidence="2 3" key="1">
    <citation type="submission" date="2019-03" db="EMBL/GenBank/DDBJ databases">
        <title>Genomic Encyclopedia of Type Strains, Phase IV (KMG-IV): sequencing the most valuable type-strain genomes for metagenomic binning, comparative biology and taxonomic classification.</title>
        <authorList>
            <person name="Goeker M."/>
        </authorList>
    </citation>
    <scope>NUCLEOTIDE SEQUENCE [LARGE SCALE GENOMIC DNA]</scope>
    <source>
        <strain evidence="2 3">DSM 45775</strain>
    </source>
</reference>
<evidence type="ECO:0000313" key="3">
    <source>
        <dbReference type="Proteomes" id="UP000295705"/>
    </source>
</evidence>
<feature type="compositionally biased region" description="Basic and acidic residues" evidence="1">
    <location>
        <begin position="319"/>
        <end position="339"/>
    </location>
</feature>